<keyword evidence="2 6" id="KW-0813">Transport</keyword>
<dbReference type="NCBIfam" id="NF037979">
    <property type="entry name" value="Na_transp"/>
    <property type="match status" value="1"/>
</dbReference>
<evidence type="ECO:0000256" key="4">
    <source>
        <dbReference type="ARBA" id="ARBA00022989"/>
    </source>
</evidence>
<dbReference type="RefSeq" id="WP_245891109.1">
    <property type="nucleotide sequence ID" value="NZ_PZZP01000001.1"/>
</dbReference>
<dbReference type="PROSITE" id="PS00610">
    <property type="entry name" value="NA_NEUROTRAN_SYMP_1"/>
    <property type="match status" value="1"/>
</dbReference>
<gene>
    <name evidence="8" type="ORF">C8J48_1925</name>
</gene>
<feature type="transmembrane region" description="Helical" evidence="7">
    <location>
        <begin position="90"/>
        <end position="111"/>
    </location>
</feature>
<dbReference type="PANTHER" id="PTHR42948">
    <property type="entry name" value="TRANSPORTER"/>
    <property type="match status" value="1"/>
</dbReference>
<dbReference type="SUPFAM" id="SSF161070">
    <property type="entry name" value="SNF-like"/>
    <property type="match status" value="1"/>
</dbReference>
<keyword evidence="4 7" id="KW-1133">Transmembrane helix</keyword>
<keyword evidence="5 7" id="KW-0472">Membrane</keyword>
<comment type="caution">
    <text evidence="8">The sequence shown here is derived from an EMBL/GenBank/DDBJ whole genome shotgun (WGS) entry which is preliminary data.</text>
</comment>
<reference evidence="8 9" key="1">
    <citation type="submission" date="2018-04" db="EMBL/GenBank/DDBJ databases">
        <title>Genomic Encyclopedia of Archaeal and Bacterial Type Strains, Phase II (KMG-II): from individual species to whole genera.</title>
        <authorList>
            <person name="Goeker M."/>
        </authorList>
    </citation>
    <scope>NUCLEOTIDE SEQUENCE [LARGE SCALE GENOMIC DNA]</scope>
    <source>
        <strain evidence="8 9">DSM 45169</strain>
    </source>
</reference>
<keyword evidence="9" id="KW-1185">Reference proteome</keyword>
<name>A0A2T4ZBP8_9BACL</name>
<keyword evidence="3 6" id="KW-0812">Transmembrane</keyword>
<feature type="transmembrane region" description="Helical" evidence="7">
    <location>
        <begin position="431"/>
        <end position="450"/>
    </location>
</feature>
<dbReference type="GO" id="GO:0016020">
    <property type="term" value="C:membrane"/>
    <property type="evidence" value="ECO:0007669"/>
    <property type="project" value="UniProtKB-SubCell"/>
</dbReference>
<proteinExistence type="inferred from homology"/>
<feature type="transmembrane region" description="Helical" evidence="7">
    <location>
        <begin position="298"/>
        <end position="324"/>
    </location>
</feature>
<accession>A0A2T4ZBP8</accession>
<dbReference type="PRINTS" id="PR00176">
    <property type="entry name" value="NANEUSMPORT"/>
</dbReference>
<feature type="transmembrane region" description="Helical" evidence="7">
    <location>
        <begin position="45"/>
        <end position="69"/>
    </location>
</feature>
<organism evidence="8 9">
    <name type="scientific">Desmospora activa DSM 45169</name>
    <dbReference type="NCBI Taxonomy" id="1121389"/>
    <lineage>
        <taxon>Bacteria</taxon>
        <taxon>Bacillati</taxon>
        <taxon>Bacillota</taxon>
        <taxon>Bacilli</taxon>
        <taxon>Bacillales</taxon>
        <taxon>Thermoactinomycetaceae</taxon>
        <taxon>Desmospora</taxon>
    </lineage>
</organism>
<evidence type="ECO:0000256" key="6">
    <source>
        <dbReference type="RuleBase" id="RU003732"/>
    </source>
</evidence>
<feature type="transmembrane region" description="Helical" evidence="7">
    <location>
        <begin position="384"/>
        <end position="404"/>
    </location>
</feature>
<dbReference type="PROSITE" id="PS50267">
    <property type="entry name" value="NA_NEUROTRAN_SYMP_3"/>
    <property type="match status" value="1"/>
</dbReference>
<feature type="transmembrane region" description="Helical" evidence="7">
    <location>
        <begin position="254"/>
        <end position="278"/>
    </location>
</feature>
<dbReference type="InterPro" id="IPR000175">
    <property type="entry name" value="Na/ntran_symport"/>
</dbReference>
<evidence type="ECO:0000256" key="5">
    <source>
        <dbReference type="ARBA" id="ARBA00023136"/>
    </source>
</evidence>
<feature type="transmembrane region" description="Helical" evidence="7">
    <location>
        <begin position="345"/>
        <end position="364"/>
    </location>
</feature>
<comment type="subcellular location">
    <subcellularLocation>
        <location evidence="1">Membrane</location>
        <topology evidence="1">Multi-pass membrane protein</topology>
    </subcellularLocation>
</comment>
<feature type="transmembrane region" description="Helical" evidence="7">
    <location>
        <begin position="150"/>
        <end position="168"/>
    </location>
</feature>
<dbReference type="Proteomes" id="UP000241639">
    <property type="component" value="Unassembled WGS sequence"/>
</dbReference>
<dbReference type="InterPro" id="IPR037272">
    <property type="entry name" value="SNS_sf"/>
</dbReference>
<dbReference type="InterPro" id="IPR047218">
    <property type="entry name" value="YocR/YhdH-like"/>
</dbReference>
<evidence type="ECO:0000313" key="8">
    <source>
        <dbReference type="EMBL" id="PTM59313.1"/>
    </source>
</evidence>
<dbReference type="EMBL" id="PZZP01000001">
    <property type="protein sequence ID" value="PTM59313.1"/>
    <property type="molecule type" value="Genomic_DNA"/>
</dbReference>
<keyword evidence="6" id="KW-0769">Symport</keyword>
<evidence type="ECO:0000256" key="2">
    <source>
        <dbReference type="ARBA" id="ARBA00022448"/>
    </source>
</evidence>
<feature type="transmembrane region" description="Helical" evidence="7">
    <location>
        <begin position="220"/>
        <end position="242"/>
    </location>
</feature>
<dbReference type="Pfam" id="PF00209">
    <property type="entry name" value="SNF"/>
    <property type="match status" value="2"/>
</dbReference>
<feature type="transmembrane region" description="Helical" evidence="7">
    <location>
        <begin position="12"/>
        <end position="33"/>
    </location>
</feature>
<comment type="similarity">
    <text evidence="6">Belongs to the sodium:neurotransmitter symporter (SNF) (TC 2.A.22) family.</text>
</comment>
<evidence type="ECO:0000256" key="1">
    <source>
        <dbReference type="ARBA" id="ARBA00004141"/>
    </source>
</evidence>
<dbReference type="GO" id="GO:0015293">
    <property type="term" value="F:symporter activity"/>
    <property type="evidence" value="ECO:0007669"/>
    <property type="project" value="UniProtKB-KW"/>
</dbReference>
<sequence length="453" mass="48687">MASTSKSSREQWSNKMGFILAAIGSAVGLGSIWRFPFVAGVNGGGAFVLIYLLSILLLGLPVLLSEIVMGRSAQKNPIGAYRHHAPNTPWFLSGYIGIVATIIILAFYSTIGGWTLAYTLEAVTGAFGSITIDQAEVRFGSFINNAWSPILWQAAFIGFTILICLSGIQKGIERTNKFLMPLLGIMLIILVVRAVTLPGAMEGVRFILFPDWSAVTWTTFFEALGMAFFSLSVGAGTMITYGSYLSRQENIPSAVGNVVVFSTLVSLAAGLAIFPAVFSLGYTPDAGPALVFITLPAVFAHLPVGSLFAILFFALLSFAALTSAISLLEVPLRYLQDEHGFSRQIIWLVGGGIFLLGIPATLSFSSLADISVIGQLPIFDSMDFVASNVLLPLSGLFVILFVGWKWGVSKMLAEAEGVDGKGIPARSFWPIVIRWVTPLLIIAVFLFQIFTSL</sequence>
<dbReference type="CDD" id="cd10336">
    <property type="entry name" value="SLC6sbd_Tyt1-Like"/>
    <property type="match status" value="1"/>
</dbReference>
<evidence type="ECO:0000256" key="3">
    <source>
        <dbReference type="ARBA" id="ARBA00022692"/>
    </source>
</evidence>
<feature type="transmembrane region" description="Helical" evidence="7">
    <location>
        <begin position="180"/>
        <end position="200"/>
    </location>
</feature>
<protein>
    <recommendedName>
        <fullName evidence="6">Transporter</fullName>
    </recommendedName>
</protein>
<dbReference type="AlphaFoldDB" id="A0A2T4ZBP8"/>
<dbReference type="PANTHER" id="PTHR42948:SF1">
    <property type="entry name" value="TRANSPORTER"/>
    <property type="match status" value="1"/>
</dbReference>
<evidence type="ECO:0000313" key="9">
    <source>
        <dbReference type="Proteomes" id="UP000241639"/>
    </source>
</evidence>
<evidence type="ECO:0000256" key="7">
    <source>
        <dbReference type="SAM" id="Phobius"/>
    </source>
</evidence>